<organism evidence="1 2">
    <name type="scientific">Popillia japonica</name>
    <name type="common">Japanese beetle</name>
    <dbReference type="NCBI Taxonomy" id="7064"/>
    <lineage>
        <taxon>Eukaryota</taxon>
        <taxon>Metazoa</taxon>
        <taxon>Ecdysozoa</taxon>
        <taxon>Arthropoda</taxon>
        <taxon>Hexapoda</taxon>
        <taxon>Insecta</taxon>
        <taxon>Pterygota</taxon>
        <taxon>Neoptera</taxon>
        <taxon>Endopterygota</taxon>
        <taxon>Coleoptera</taxon>
        <taxon>Polyphaga</taxon>
        <taxon>Scarabaeiformia</taxon>
        <taxon>Scarabaeidae</taxon>
        <taxon>Rutelinae</taxon>
        <taxon>Popillia</taxon>
    </lineage>
</organism>
<dbReference type="PANTHER" id="PTHR47272:SF2">
    <property type="entry name" value="PIGGYBAC TRANSPOSABLE ELEMENT-DERIVED PROTEIN 3-LIKE"/>
    <property type="match status" value="1"/>
</dbReference>
<evidence type="ECO:0000313" key="1">
    <source>
        <dbReference type="EMBL" id="KAK9720484.1"/>
    </source>
</evidence>
<proteinExistence type="predicted"/>
<accession>A0AAW1KM46</accession>
<protein>
    <submittedName>
        <fullName evidence="1">Uncharacterized protein</fullName>
    </submittedName>
</protein>
<dbReference type="Proteomes" id="UP001458880">
    <property type="component" value="Unassembled WGS sequence"/>
</dbReference>
<evidence type="ECO:0000313" key="2">
    <source>
        <dbReference type="Proteomes" id="UP001458880"/>
    </source>
</evidence>
<dbReference type="EMBL" id="JASPKY010000210">
    <property type="protein sequence ID" value="KAK9720484.1"/>
    <property type="molecule type" value="Genomic_DNA"/>
</dbReference>
<keyword evidence="2" id="KW-1185">Reference proteome</keyword>
<dbReference type="PANTHER" id="PTHR47272">
    <property type="entry name" value="DDE_TNP_1_7 DOMAIN-CONTAINING PROTEIN"/>
    <property type="match status" value="1"/>
</dbReference>
<dbReference type="AlphaFoldDB" id="A0AAW1KM46"/>
<reference evidence="1 2" key="1">
    <citation type="journal article" date="2024" name="BMC Genomics">
        <title>De novo assembly and annotation of Popillia japonica's genome with initial clues to its potential as an invasive pest.</title>
        <authorList>
            <person name="Cucini C."/>
            <person name="Boschi S."/>
            <person name="Funari R."/>
            <person name="Cardaioli E."/>
            <person name="Iannotti N."/>
            <person name="Marturano G."/>
            <person name="Paoli F."/>
            <person name="Bruttini M."/>
            <person name="Carapelli A."/>
            <person name="Frati F."/>
            <person name="Nardi F."/>
        </authorList>
    </citation>
    <scope>NUCLEOTIDE SEQUENCE [LARGE SCALE GENOMIC DNA]</scope>
    <source>
        <strain evidence="1">DMR45628</strain>
    </source>
</reference>
<name>A0AAW1KM46_POPJA</name>
<sequence length="173" mass="19639">MHEWNSLPSATCQKYVRGKPNPITLAGTIMNNRVSKQIVSNKDNELKKAGRGSFDLLIREDKNTGAIKLFDSRPVHFPSSVCGADPLDSCIRWSKAERKYIEVKQQAVVKSYNANMAGVDLLDGVSVRWYDEYVKVEILRELEEFQERDSGWAASERPFSSHRQVQRSGPHTV</sequence>
<gene>
    <name evidence="1" type="ORF">QE152_g22038</name>
</gene>
<comment type="caution">
    <text evidence="1">The sequence shown here is derived from an EMBL/GenBank/DDBJ whole genome shotgun (WGS) entry which is preliminary data.</text>
</comment>